<reference evidence="2 3" key="1">
    <citation type="submission" date="2024-10" db="EMBL/GenBank/DDBJ databases">
        <title>The Natural Products Discovery Center: Release of the First 8490 Sequenced Strains for Exploring Actinobacteria Biosynthetic Diversity.</title>
        <authorList>
            <person name="Kalkreuter E."/>
            <person name="Kautsar S.A."/>
            <person name="Yang D."/>
            <person name="Bader C.D."/>
            <person name="Teijaro C.N."/>
            <person name="Fluegel L."/>
            <person name="Davis C.M."/>
            <person name="Simpson J.R."/>
            <person name="Lauterbach L."/>
            <person name="Steele A.D."/>
            <person name="Gui C."/>
            <person name="Meng S."/>
            <person name="Li G."/>
            <person name="Viehrig K."/>
            <person name="Ye F."/>
            <person name="Su P."/>
            <person name="Kiefer A.F."/>
            <person name="Nichols A."/>
            <person name="Cepeda A.J."/>
            <person name="Yan W."/>
            <person name="Fan B."/>
            <person name="Jiang Y."/>
            <person name="Adhikari A."/>
            <person name="Zheng C.-J."/>
            <person name="Schuster L."/>
            <person name="Cowan T.M."/>
            <person name="Smanski M.J."/>
            <person name="Chevrette M.G."/>
            <person name="De Carvalho L.P.S."/>
            <person name="Shen B."/>
        </authorList>
    </citation>
    <scope>NUCLEOTIDE SEQUENCE [LARGE SCALE GENOMIC DNA]</scope>
    <source>
        <strain evidence="2 3">NPDC021253</strain>
    </source>
</reference>
<evidence type="ECO:0000313" key="2">
    <source>
        <dbReference type="EMBL" id="MFI0794460.1"/>
    </source>
</evidence>
<comment type="caution">
    <text evidence="2">The sequence shown here is derived from an EMBL/GenBank/DDBJ whole genome shotgun (WGS) entry which is preliminary data.</text>
</comment>
<protein>
    <submittedName>
        <fullName evidence="2">NB-ARC domain-containing protein</fullName>
    </submittedName>
</protein>
<proteinExistence type="predicted"/>
<dbReference type="RefSeq" id="WP_396680792.1">
    <property type="nucleotide sequence ID" value="NZ_JBIRPU010000011.1"/>
</dbReference>
<dbReference type="InterPro" id="IPR027417">
    <property type="entry name" value="P-loop_NTPase"/>
</dbReference>
<evidence type="ECO:0000313" key="3">
    <source>
        <dbReference type="Proteomes" id="UP001611075"/>
    </source>
</evidence>
<dbReference type="PRINTS" id="PR00364">
    <property type="entry name" value="DISEASERSIST"/>
</dbReference>
<organism evidence="2 3">
    <name type="scientific">Micromonospora rubida</name>
    <dbReference type="NCBI Taxonomy" id="2697657"/>
    <lineage>
        <taxon>Bacteria</taxon>
        <taxon>Bacillati</taxon>
        <taxon>Actinomycetota</taxon>
        <taxon>Actinomycetes</taxon>
        <taxon>Micromonosporales</taxon>
        <taxon>Micromonosporaceae</taxon>
        <taxon>Micromonospora</taxon>
    </lineage>
</organism>
<accession>A0ABW7SL89</accession>
<sequence>MADFYERLHDLHVAAGQPSMRRLQRLTRAEGRPTGINPTSVHAAFVRPRLARWEVVREIVRVLGGDVDAFADLWCRAHRCQALDDVGPVDPAPPDRAWAPAATVPVPRELPPDVLPFTGRGLLRSTLDALLAEATNQTAMMTVLLTGAAGIGKTALAVHWAHRVAESFPDGQLYVDLRGDGSGQPPSATEVLAAFLNALGVASPELPGTPAALAACYRTRMSGRRTLVLLDNASSVEQVRPLLPGSPGCLVLVTSRENLAELVVRNGARRLELGPLSTEAAVELLRGLLGDRVDAEPDAAYDLVRRCGARPLALRVAAERAAARGALVPAGPDLTAAEPAWDPGAAAERGRPPRLRTLADPARPAGAAPPGLLSRVRPAVGGPTARRPEQARLSAG</sequence>
<dbReference type="SUPFAM" id="SSF52540">
    <property type="entry name" value="P-loop containing nucleoside triphosphate hydrolases"/>
    <property type="match status" value="1"/>
</dbReference>
<keyword evidence="3" id="KW-1185">Reference proteome</keyword>
<name>A0ABW7SL89_9ACTN</name>
<feature type="region of interest" description="Disordered" evidence="1">
    <location>
        <begin position="332"/>
        <end position="396"/>
    </location>
</feature>
<dbReference type="Proteomes" id="UP001611075">
    <property type="component" value="Unassembled WGS sequence"/>
</dbReference>
<gene>
    <name evidence="2" type="ORF">ACH4OY_17510</name>
</gene>
<dbReference type="Gene3D" id="3.40.50.300">
    <property type="entry name" value="P-loop containing nucleotide triphosphate hydrolases"/>
    <property type="match status" value="1"/>
</dbReference>
<feature type="compositionally biased region" description="Low complexity" evidence="1">
    <location>
        <begin position="332"/>
        <end position="347"/>
    </location>
</feature>
<evidence type="ECO:0000256" key="1">
    <source>
        <dbReference type="SAM" id="MobiDB-lite"/>
    </source>
</evidence>
<dbReference type="PANTHER" id="PTHR47691">
    <property type="entry name" value="REGULATOR-RELATED"/>
    <property type="match status" value="1"/>
</dbReference>
<dbReference type="PANTHER" id="PTHR47691:SF3">
    <property type="entry name" value="HTH-TYPE TRANSCRIPTIONAL REGULATOR RV0890C-RELATED"/>
    <property type="match status" value="1"/>
</dbReference>
<feature type="compositionally biased region" description="Low complexity" evidence="1">
    <location>
        <begin position="361"/>
        <end position="371"/>
    </location>
</feature>
<dbReference type="EMBL" id="JBIRPU010000011">
    <property type="protein sequence ID" value="MFI0794460.1"/>
    <property type="molecule type" value="Genomic_DNA"/>
</dbReference>